<sequence>MESLRVELKGGYWPPSLGFMYIQPSCMGIHPFLACIGNLCENTVYEMKMYDLERSHNINLNSKYQCRSQSNKCLLKFLLPSNVQYFKIGTPITLFNPYCGSFIAYDGVKNELDEMDNVCSNTSFFLFQEFPERKGCVSVFYFHEDTLFAIGKNFNLFKLVTLNSTATIGHGWPANSTSTWCLNAVFEQEVGATKLANYSMPECKYYQYRTGYELYMIKS</sequence>
<dbReference type="WBParaSite" id="nRc.2.0.1.t19122-RA">
    <property type="protein sequence ID" value="nRc.2.0.1.t19122-RA"/>
    <property type="gene ID" value="nRc.2.0.1.g19122"/>
</dbReference>
<keyword evidence="1" id="KW-1185">Reference proteome</keyword>
<evidence type="ECO:0000313" key="2">
    <source>
        <dbReference type="WBParaSite" id="nRc.2.0.1.t19122-RA"/>
    </source>
</evidence>
<evidence type="ECO:0000313" key="1">
    <source>
        <dbReference type="Proteomes" id="UP000887565"/>
    </source>
</evidence>
<proteinExistence type="predicted"/>
<reference evidence="2" key="1">
    <citation type="submission" date="2022-11" db="UniProtKB">
        <authorList>
            <consortium name="WormBaseParasite"/>
        </authorList>
    </citation>
    <scope>IDENTIFICATION</scope>
</reference>
<name>A0A915J0A5_ROMCU</name>
<accession>A0A915J0A5</accession>
<dbReference type="AlphaFoldDB" id="A0A915J0A5"/>
<protein>
    <submittedName>
        <fullName evidence="2">Uncharacterized protein</fullName>
    </submittedName>
</protein>
<organism evidence="1 2">
    <name type="scientific">Romanomermis culicivorax</name>
    <name type="common">Nematode worm</name>
    <dbReference type="NCBI Taxonomy" id="13658"/>
    <lineage>
        <taxon>Eukaryota</taxon>
        <taxon>Metazoa</taxon>
        <taxon>Ecdysozoa</taxon>
        <taxon>Nematoda</taxon>
        <taxon>Enoplea</taxon>
        <taxon>Dorylaimia</taxon>
        <taxon>Mermithida</taxon>
        <taxon>Mermithoidea</taxon>
        <taxon>Mermithidae</taxon>
        <taxon>Romanomermis</taxon>
    </lineage>
</organism>
<dbReference type="Proteomes" id="UP000887565">
    <property type="component" value="Unplaced"/>
</dbReference>